<dbReference type="EMBL" id="QFGA01000001">
    <property type="protein sequence ID" value="TEB07611.1"/>
    <property type="molecule type" value="Genomic_DNA"/>
</dbReference>
<sequence>MNYNEQVRMFKHLIPIGPKSISELVEMLEAKADIKEIAPNELPGYARQTAIYNASHCILNEDLQVKPDNMLLLAFQIIQNEKSSYYYSDDIMGDDFIYVVFEKHTEYMWSNSQKLFLELELARGVSQHEFDTEGILFRSLVAHLASDYCLKNGI</sequence>
<keyword evidence="2" id="KW-1185">Reference proteome</keyword>
<evidence type="ECO:0000313" key="1">
    <source>
        <dbReference type="EMBL" id="TEB07611.1"/>
    </source>
</evidence>
<protein>
    <submittedName>
        <fullName evidence="1">Uncharacterized protein</fullName>
    </submittedName>
</protein>
<proteinExistence type="predicted"/>
<dbReference type="Proteomes" id="UP000298324">
    <property type="component" value="Unassembled WGS sequence"/>
</dbReference>
<reference evidence="1 2" key="1">
    <citation type="journal article" date="2018" name="Environ. Microbiol.">
        <title>Novel energy conservation strategies and behaviour of Pelotomaculum schinkii driving syntrophic propionate catabolism.</title>
        <authorList>
            <person name="Hidalgo-Ahumada C.A.P."/>
            <person name="Nobu M.K."/>
            <person name="Narihiro T."/>
            <person name="Tamaki H."/>
            <person name="Liu W.T."/>
            <person name="Kamagata Y."/>
            <person name="Stams A.J.M."/>
            <person name="Imachi H."/>
            <person name="Sousa D.Z."/>
        </authorList>
    </citation>
    <scope>NUCLEOTIDE SEQUENCE [LARGE SCALE GENOMIC DNA]</scope>
    <source>
        <strain evidence="1 2">HH</strain>
    </source>
</reference>
<accession>A0A4Y7RFQ7</accession>
<evidence type="ECO:0000313" key="2">
    <source>
        <dbReference type="Proteomes" id="UP000298324"/>
    </source>
</evidence>
<dbReference type="RefSeq" id="WP_190239460.1">
    <property type="nucleotide sequence ID" value="NZ_QFGA01000001.1"/>
</dbReference>
<name>A0A4Y7RFQ7_9FIRM</name>
<dbReference type="AlphaFoldDB" id="A0A4Y7RFQ7"/>
<organism evidence="1 2">
    <name type="scientific">Pelotomaculum schinkii</name>
    <dbReference type="NCBI Taxonomy" id="78350"/>
    <lineage>
        <taxon>Bacteria</taxon>
        <taxon>Bacillati</taxon>
        <taxon>Bacillota</taxon>
        <taxon>Clostridia</taxon>
        <taxon>Eubacteriales</taxon>
        <taxon>Desulfotomaculaceae</taxon>
        <taxon>Pelotomaculum</taxon>
    </lineage>
</organism>
<gene>
    <name evidence="1" type="ORF">Psch_01166</name>
</gene>
<comment type="caution">
    <text evidence="1">The sequence shown here is derived from an EMBL/GenBank/DDBJ whole genome shotgun (WGS) entry which is preliminary data.</text>
</comment>